<evidence type="ECO:0000313" key="1">
    <source>
        <dbReference type="EMBL" id="SNR57786.1"/>
    </source>
</evidence>
<organism evidence="1 2">
    <name type="scientific">Actinomadura mexicana</name>
    <dbReference type="NCBI Taxonomy" id="134959"/>
    <lineage>
        <taxon>Bacteria</taxon>
        <taxon>Bacillati</taxon>
        <taxon>Actinomycetota</taxon>
        <taxon>Actinomycetes</taxon>
        <taxon>Streptosporangiales</taxon>
        <taxon>Thermomonosporaceae</taxon>
        <taxon>Actinomadura</taxon>
    </lineage>
</organism>
<keyword evidence="2" id="KW-1185">Reference proteome</keyword>
<dbReference type="Proteomes" id="UP000198420">
    <property type="component" value="Unassembled WGS sequence"/>
</dbReference>
<dbReference type="AlphaFoldDB" id="A0A238XFJ5"/>
<protein>
    <submittedName>
        <fullName evidence="1">Uncharacterized protein</fullName>
    </submittedName>
</protein>
<gene>
    <name evidence="1" type="ORF">SAMN06265355_104311</name>
</gene>
<accession>A0A238XFJ5</accession>
<reference evidence="2" key="1">
    <citation type="submission" date="2017-06" db="EMBL/GenBank/DDBJ databases">
        <authorList>
            <person name="Varghese N."/>
            <person name="Submissions S."/>
        </authorList>
    </citation>
    <scope>NUCLEOTIDE SEQUENCE [LARGE SCALE GENOMIC DNA]</scope>
    <source>
        <strain evidence="2">DSM 44485</strain>
    </source>
</reference>
<name>A0A238XFJ5_9ACTN</name>
<sequence>MSDEYFVAIPMKIRIADLAGIDEAARSEIEVLRARNPQDGTLAEVAASPMVGLEWFLGATRLTYLFEGVEVLAEMPDITAASIFPPYKTGEHLHDVWIDEYPEYVGDGGPPEPVRVWGFGADVVGEDANSDSYTIGLSETMSGDGQYLTFSILTGEPGPGDTYSIAAPAGTYAGGLLECQIIDDLAVFVFTAEAAEALGADERVTVGLSDVSRSQRTMLKQGLRKVLTWGNASNAPHLNF</sequence>
<proteinExistence type="predicted"/>
<dbReference type="RefSeq" id="WP_143227054.1">
    <property type="nucleotide sequence ID" value="NZ_FZNP01000004.1"/>
</dbReference>
<evidence type="ECO:0000313" key="2">
    <source>
        <dbReference type="Proteomes" id="UP000198420"/>
    </source>
</evidence>
<dbReference type="EMBL" id="FZNP01000004">
    <property type="protein sequence ID" value="SNR57786.1"/>
    <property type="molecule type" value="Genomic_DNA"/>
</dbReference>